<keyword evidence="1" id="KW-0812">Transmembrane</keyword>
<dbReference type="PANTHER" id="PTHR22943">
    <property type="entry name" value="7-TRANSMEMBRANE DOMAIN RECEPTOR C.ELEGANS"/>
    <property type="match status" value="1"/>
</dbReference>
<keyword evidence="2" id="KW-1185">Reference proteome</keyword>
<reference evidence="3" key="1">
    <citation type="submission" date="2024-02" db="UniProtKB">
        <authorList>
            <consortium name="WormBaseParasite"/>
        </authorList>
    </citation>
    <scope>IDENTIFICATION</scope>
</reference>
<keyword evidence="1" id="KW-0472">Membrane</keyword>
<feature type="transmembrane region" description="Helical" evidence="1">
    <location>
        <begin position="49"/>
        <end position="68"/>
    </location>
</feature>
<name>A0AAF3FFJ2_9BILA</name>
<feature type="transmembrane region" description="Helical" evidence="1">
    <location>
        <begin position="100"/>
        <end position="120"/>
    </location>
</feature>
<dbReference type="Proteomes" id="UP000887575">
    <property type="component" value="Unassembled WGS sequence"/>
</dbReference>
<accession>A0AAF3FFJ2</accession>
<keyword evidence="1" id="KW-1133">Transmembrane helix</keyword>
<dbReference type="SUPFAM" id="SSF81321">
    <property type="entry name" value="Family A G protein-coupled receptor-like"/>
    <property type="match status" value="1"/>
</dbReference>
<feature type="transmembrane region" description="Helical" evidence="1">
    <location>
        <begin position="20"/>
        <end position="37"/>
    </location>
</feature>
<sequence length="380" mass="43212">MLSEELISFIHRMEGVNRQIFFAISLVAAFTAIYLVQRHSHPSIGSYRHVLSFLVFINVIFAVVNYFSNLTVHVTGHWVVLAGVEGIKSETLSLLSVHSLIFVFFENVLLVTAQIFHRWLIICKKVSTRNSLAVAIWLGMLAHVLLLGWMALWMKSLVTTTQCIHKLNDKVYEIIHHDNEGVLLNEKTVGCDDFVEHLELEHDLAQASFLAIRFEEFDVISESWRPAKQFVVLLSLLCLGLLLSLLLIIHFTILILHRVRRDLRYVERGDHTQIVRALVLQAAVPCAFLHVPLFASATLTAIYPKFELLFRILPFTTAWFPALQSTALITSVASYRRALYRICFRKDEPLSKRRPLVSPSIIPGDPSSIGGLSIQTHIRL</sequence>
<dbReference type="InterPro" id="IPR019428">
    <property type="entry name" value="7TM_GPCR_serpentine_rcpt_Str"/>
</dbReference>
<dbReference type="WBParaSite" id="MBELARI_LOCUS5633">
    <property type="protein sequence ID" value="MBELARI_LOCUS5633"/>
    <property type="gene ID" value="MBELARI_LOCUS5633"/>
</dbReference>
<organism evidence="2 3">
    <name type="scientific">Mesorhabditis belari</name>
    <dbReference type="NCBI Taxonomy" id="2138241"/>
    <lineage>
        <taxon>Eukaryota</taxon>
        <taxon>Metazoa</taxon>
        <taxon>Ecdysozoa</taxon>
        <taxon>Nematoda</taxon>
        <taxon>Chromadorea</taxon>
        <taxon>Rhabditida</taxon>
        <taxon>Rhabditina</taxon>
        <taxon>Rhabditomorpha</taxon>
        <taxon>Rhabditoidea</taxon>
        <taxon>Rhabditidae</taxon>
        <taxon>Mesorhabditinae</taxon>
        <taxon>Mesorhabditis</taxon>
    </lineage>
</organism>
<evidence type="ECO:0000256" key="1">
    <source>
        <dbReference type="SAM" id="Phobius"/>
    </source>
</evidence>
<feature type="transmembrane region" description="Helical" evidence="1">
    <location>
        <begin position="230"/>
        <end position="256"/>
    </location>
</feature>
<proteinExistence type="predicted"/>
<protein>
    <submittedName>
        <fullName evidence="3">G protein-coupled receptor</fullName>
    </submittedName>
</protein>
<feature type="transmembrane region" description="Helical" evidence="1">
    <location>
        <begin position="132"/>
        <end position="152"/>
    </location>
</feature>
<dbReference type="AlphaFoldDB" id="A0AAF3FFJ2"/>
<evidence type="ECO:0000313" key="3">
    <source>
        <dbReference type="WBParaSite" id="MBELARI_LOCUS5633"/>
    </source>
</evidence>
<feature type="transmembrane region" description="Helical" evidence="1">
    <location>
        <begin position="309"/>
        <end position="335"/>
    </location>
</feature>
<evidence type="ECO:0000313" key="2">
    <source>
        <dbReference type="Proteomes" id="UP000887575"/>
    </source>
</evidence>
<dbReference type="Pfam" id="PF10326">
    <property type="entry name" value="7TM_GPCR_Str"/>
    <property type="match status" value="2"/>
</dbReference>
<dbReference type="PANTHER" id="PTHR22943:SF248">
    <property type="entry name" value="SEVEN TM RECEPTOR"/>
    <property type="match status" value="1"/>
</dbReference>
<feature type="transmembrane region" description="Helical" evidence="1">
    <location>
        <begin position="277"/>
        <end position="303"/>
    </location>
</feature>